<dbReference type="EC" id="2.4.1.131" evidence="3 12"/>
<gene>
    <name evidence="15" type="ORF">SAMEA4029009_CIC11G00000005275</name>
</gene>
<evidence type="ECO:0000313" key="15">
    <source>
        <dbReference type="EMBL" id="SGZ54779.1"/>
    </source>
</evidence>
<name>A0A1L0BU37_9ASCO</name>
<evidence type="ECO:0000256" key="3">
    <source>
        <dbReference type="ARBA" id="ARBA00012645"/>
    </source>
</evidence>
<protein>
    <recommendedName>
        <fullName evidence="4 12">GDP-Man:Man(3)GlcNAc(2)-PP-Dol alpha-1,2-mannosyltransferase</fullName>
        <ecNumber evidence="3 12">2.4.1.131</ecNumber>
    </recommendedName>
</protein>
<comment type="function">
    <text evidence="12">GDP-Man:Man(3)GlcNAc(2)-PP-Dol alpha-1,2-mannosyltransferase that operates in the biosynthetic pathway of dolichol-linked oligosaccharides, the glycan precursors employed in protein asparagine (N)-glycosylation. The assembly of dolichol-linked oligosaccharides begins on the cytosolic side of the endoplasmic reticulum membrane and finishes in its lumen. The sequential addition of sugars to dolichol pyrophosphate produces dolichol-linked oligosaccharides containing fourteen sugars, including two GlcNAcs, nine mannoses and three glucoses. Once assembled, the oligosaccharide is transferred from the lipid to nascent proteins by oligosaccharyltransferases. Catalyzes, on the cytoplasmic face of the endoplasmic reticulum, the addition of the fourth and fifth mannose residues to the dolichol-linked oligosaccharide chain, to produce Man(5)GlcNAc(2)-PP-dolichol core oligosaccharide.</text>
</comment>
<proteinExistence type="inferred from homology"/>
<organism evidence="15 16">
    <name type="scientific">Sungouiella intermedia</name>
    <dbReference type="NCBI Taxonomy" id="45354"/>
    <lineage>
        <taxon>Eukaryota</taxon>
        <taxon>Fungi</taxon>
        <taxon>Dikarya</taxon>
        <taxon>Ascomycota</taxon>
        <taxon>Saccharomycotina</taxon>
        <taxon>Pichiomycetes</taxon>
        <taxon>Metschnikowiaceae</taxon>
        <taxon>Sungouiella</taxon>
    </lineage>
</organism>
<feature type="domain" description="ALG11 mannosyltransferase N-terminal" evidence="14">
    <location>
        <begin position="113"/>
        <end position="322"/>
    </location>
</feature>
<keyword evidence="6 12" id="KW-0808">Transferase</keyword>
<dbReference type="InterPro" id="IPR031814">
    <property type="entry name" value="ALG11_N"/>
</dbReference>
<reference evidence="15 16" key="1">
    <citation type="submission" date="2016-10" db="EMBL/GenBank/DDBJ databases">
        <authorList>
            <person name="de Groot N.N."/>
        </authorList>
    </citation>
    <scope>NUCLEOTIDE SEQUENCE [LARGE SCALE GENOMIC DNA]</scope>
    <source>
        <strain evidence="15 16">PYCC 4715</strain>
    </source>
</reference>
<evidence type="ECO:0000256" key="10">
    <source>
        <dbReference type="ARBA" id="ARBA00023136"/>
    </source>
</evidence>
<feature type="domain" description="Glycosyl transferase family 1" evidence="13">
    <location>
        <begin position="355"/>
        <end position="489"/>
    </location>
</feature>
<dbReference type="PANTHER" id="PTHR45919">
    <property type="entry name" value="GDP-MAN:MAN(3)GLCNAC(2)-PP-DOL ALPHA-1,2-MANNOSYLTRANSFERASE"/>
    <property type="match status" value="1"/>
</dbReference>
<dbReference type="PANTHER" id="PTHR45919:SF1">
    <property type="entry name" value="GDP-MAN:MAN(3)GLCNAC(2)-PP-DOL ALPHA-1,2-MANNOSYLTRANSFERASE"/>
    <property type="match status" value="1"/>
</dbReference>
<dbReference type="Pfam" id="PF00534">
    <property type="entry name" value="Glycos_transf_1"/>
    <property type="match status" value="1"/>
</dbReference>
<dbReference type="CDD" id="cd03806">
    <property type="entry name" value="GT4_ALG11-like"/>
    <property type="match status" value="1"/>
</dbReference>
<evidence type="ECO:0000256" key="4">
    <source>
        <dbReference type="ARBA" id="ARBA00022018"/>
    </source>
</evidence>
<dbReference type="UniPathway" id="UPA00378"/>
<keyword evidence="8 12" id="KW-0256">Endoplasmic reticulum</keyword>
<dbReference type="InterPro" id="IPR038013">
    <property type="entry name" value="ALG11"/>
</dbReference>
<dbReference type="SUPFAM" id="SSF53756">
    <property type="entry name" value="UDP-Glycosyltransferase/glycogen phosphorylase"/>
    <property type="match status" value="1"/>
</dbReference>
<evidence type="ECO:0000256" key="5">
    <source>
        <dbReference type="ARBA" id="ARBA00022676"/>
    </source>
</evidence>
<keyword evidence="5 12" id="KW-0328">Glycosyltransferase</keyword>
<keyword evidence="7" id="KW-0812">Transmembrane</keyword>
<dbReference type="AlphaFoldDB" id="A0A1L0BU37"/>
<evidence type="ECO:0000256" key="12">
    <source>
        <dbReference type="RuleBase" id="RU367051"/>
    </source>
</evidence>
<comment type="similarity">
    <text evidence="12">Belongs to the glycosyltransferase group 1 family. Glycosyltransferase 4 subfamily.</text>
</comment>
<comment type="catalytic activity">
    <reaction evidence="11 12">
        <text>an alpha-D-Man-(1-&gt;3)-[alpha-D-Man-(1-&gt;6)]-beta-D-Man-(1-&gt;4)-beta-D-GlcNAc-(1-&gt;4)-alpha-D-GlcNAc-diphospho-di-trans,poly-cis-dolichol + 2 GDP-alpha-D-mannose = an alpha-D-Man-(1-&gt;2)-alpha-D-Man-(1-&gt;2)-alpha-D-Man-(1-&gt;3)-[alpha-D-Man-(1-&gt;6)]-beta-D-Man-(1-&gt;4)-beta-D-GlcNAc-(1-&gt;4)-alpha-D-GlcNAc-diphospho-di-trans,poly-cis-dolichol + 2 GDP + 2 H(+)</text>
        <dbReference type="Rhea" id="RHEA:29523"/>
        <dbReference type="Rhea" id="RHEA-COMP:19515"/>
        <dbReference type="Rhea" id="RHEA-COMP:19516"/>
        <dbReference type="ChEBI" id="CHEBI:15378"/>
        <dbReference type="ChEBI" id="CHEBI:57527"/>
        <dbReference type="ChEBI" id="CHEBI:58189"/>
        <dbReference type="ChEBI" id="CHEBI:132511"/>
        <dbReference type="ChEBI" id="CHEBI:132515"/>
        <dbReference type="EC" id="2.4.1.131"/>
    </reaction>
    <physiologicalReaction direction="left-to-right" evidence="11 12">
        <dbReference type="Rhea" id="RHEA:29524"/>
    </physiologicalReaction>
</comment>
<dbReference type="GO" id="GO:0005789">
    <property type="term" value="C:endoplasmic reticulum membrane"/>
    <property type="evidence" value="ECO:0007669"/>
    <property type="project" value="UniProtKB-SubCell"/>
</dbReference>
<evidence type="ECO:0000256" key="11">
    <source>
        <dbReference type="ARBA" id="ARBA00045065"/>
    </source>
</evidence>
<evidence type="ECO:0000256" key="6">
    <source>
        <dbReference type="ARBA" id="ARBA00022679"/>
    </source>
</evidence>
<evidence type="ECO:0000259" key="13">
    <source>
        <dbReference type="Pfam" id="PF00534"/>
    </source>
</evidence>
<dbReference type="InterPro" id="IPR001296">
    <property type="entry name" value="Glyco_trans_1"/>
</dbReference>
<comment type="pathway">
    <text evidence="2 12">Protein modification; protein glycosylation.</text>
</comment>
<keyword evidence="9" id="KW-1133">Transmembrane helix</keyword>
<dbReference type="Proteomes" id="UP000182259">
    <property type="component" value="Chromosome IV"/>
</dbReference>
<dbReference type="Gene3D" id="3.40.50.2000">
    <property type="entry name" value="Glycogen Phosphorylase B"/>
    <property type="match status" value="1"/>
</dbReference>
<evidence type="ECO:0000313" key="16">
    <source>
        <dbReference type="Proteomes" id="UP000182259"/>
    </source>
</evidence>
<evidence type="ECO:0000259" key="14">
    <source>
        <dbReference type="Pfam" id="PF15924"/>
    </source>
</evidence>
<dbReference type="Pfam" id="PF15924">
    <property type="entry name" value="ALG11_N"/>
    <property type="match status" value="1"/>
</dbReference>
<comment type="subcellular location">
    <subcellularLocation>
        <location evidence="1">Endoplasmic reticulum membrane</location>
        <topology evidence="1">Single-pass membrane protein</topology>
    </subcellularLocation>
</comment>
<dbReference type="EMBL" id="LT635767">
    <property type="protein sequence ID" value="SGZ54779.1"/>
    <property type="molecule type" value="Genomic_DNA"/>
</dbReference>
<accession>A0A1L0BU37</accession>
<dbReference type="GO" id="GO:0004377">
    <property type="term" value="F:GDP-Man:Man(3)GlcNAc(2)-PP-Dol alpha-1,2-mannosyltransferase activity"/>
    <property type="evidence" value="ECO:0007669"/>
    <property type="project" value="UniProtKB-UniRule"/>
</dbReference>
<sequence>MLTTLFLLGPAVLVYVIYQIVTQALPRFFLVPPQHWQDKILKVINHPKPIYLKVGAKRSSFRRRLITASLQPSFYTNFLSNKLQLHPKDTENKDGFFMNAMKRRAPNDASRKVIYGFFHPYANNGGGGEKVLWQAVHATLLEDPRNIVAIYTVNVDAKPLDILQKAADKFAITGIDSKRVVFIYLRRYALLIDSSYWKHFTLLGQLFGSAVLGLEAMYELSPDIWIDTQGLPGSYLLANWVLKEPIVAYVHYPIIQPDMFSKLKFQKFSDLIAMSFSATDVKQAIKFLYWTALYSFYMYLGSMVDITFANGTWTLNHIKKIWYLNPIRGREIALLYPPCSAEVPKGVVDTVVEKVKPRKNNMIYVGQFRPEKRHLLVLEQYSKFLAKFRDSKLPLSSLPTITFLGSCRTPTDSDTLDKLYAQVRKLDISDYVEFVVDCSYEELKEHLATAKFGLNAMWNEHFGISVVEYLSFGVVPIVHASAGPLLDILSTDTPSKTWENNLGFFFKSEEDPDYSGVKQGDNLDFFVGDETWTYPTLSALLTKLFIKSPETISDANLAKKRALAKGILEKKFSSKIFTTKWMEFLRSVAIMERTYRENRRDGIDGVH</sequence>
<evidence type="ECO:0000256" key="9">
    <source>
        <dbReference type="ARBA" id="ARBA00022989"/>
    </source>
</evidence>
<evidence type="ECO:0000256" key="2">
    <source>
        <dbReference type="ARBA" id="ARBA00004922"/>
    </source>
</evidence>
<dbReference type="GO" id="GO:0006487">
    <property type="term" value="P:protein N-linked glycosylation"/>
    <property type="evidence" value="ECO:0007669"/>
    <property type="project" value="TreeGrafter"/>
</dbReference>
<keyword evidence="10" id="KW-0472">Membrane</keyword>
<evidence type="ECO:0000256" key="1">
    <source>
        <dbReference type="ARBA" id="ARBA00004389"/>
    </source>
</evidence>
<evidence type="ECO:0000256" key="7">
    <source>
        <dbReference type="ARBA" id="ARBA00022692"/>
    </source>
</evidence>
<evidence type="ECO:0000256" key="8">
    <source>
        <dbReference type="ARBA" id="ARBA00022824"/>
    </source>
</evidence>